<evidence type="ECO:0000259" key="7">
    <source>
        <dbReference type="Pfam" id="PF20684"/>
    </source>
</evidence>
<comment type="similarity">
    <text evidence="5">Belongs to the SAT4 family.</text>
</comment>
<keyword evidence="9" id="KW-1185">Reference proteome</keyword>
<dbReference type="Pfam" id="PF20684">
    <property type="entry name" value="Fung_rhodopsin"/>
    <property type="match status" value="1"/>
</dbReference>
<evidence type="ECO:0000313" key="8">
    <source>
        <dbReference type="EMBL" id="KAF2230085.1"/>
    </source>
</evidence>
<accession>A0A6A6GWI6</accession>
<evidence type="ECO:0000256" key="3">
    <source>
        <dbReference type="ARBA" id="ARBA00022989"/>
    </source>
</evidence>
<feature type="transmembrane region" description="Helical" evidence="6">
    <location>
        <begin position="226"/>
        <end position="253"/>
    </location>
</feature>
<feature type="transmembrane region" description="Helical" evidence="6">
    <location>
        <begin position="194"/>
        <end position="214"/>
    </location>
</feature>
<sequence>MVATSICFLALTWLAVSLRFWVRQIMLRSFGLDDWMMGMALLLFTLYCTFTIVEVYHGGGSHVSDSEQSHTLGDLLKYVLLIESFYILSMVFFKISLGTFLLRLVIRRWHTIFIYAFMTLSTIYGIVYFFFALFQCGNPTKILENKLAGRCQPASVQLGMGYTHVAVQALVDWAFATLPVVIMWNANMNRRSKFSVAFILMLGAIGSTATLVRFKYEGGLVDDNDFFFAAANVAITCTIEAGLGITAASLATLRPLFRCCFDRVRTTYSSAERRARYGDGKPPMSKSTRRKTASIVSECTTTRQYGKRSVLEDIATGTQTTVTANNRLSPVPSDDDIDLEDMSPTDQALGYATSLPATSNGWHREPDLTGPGRSWFMIEKTTDVQVTNEIWPDRVNEE</sequence>
<proteinExistence type="inferred from homology"/>
<reference evidence="8" key="1">
    <citation type="journal article" date="2020" name="Stud. Mycol.">
        <title>101 Dothideomycetes genomes: a test case for predicting lifestyles and emergence of pathogens.</title>
        <authorList>
            <person name="Haridas S."/>
            <person name="Albert R."/>
            <person name="Binder M."/>
            <person name="Bloem J."/>
            <person name="Labutti K."/>
            <person name="Salamov A."/>
            <person name="Andreopoulos B."/>
            <person name="Baker S."/>
            <person name="Barry K."/>
            <person name="Bills G."/>
            <person name="Bluhm B."/>
            <person name="Cannon C."/>
            <person name="Castanera R."/>
            <person name="Culley D."/>
            <person name="Daum C."/>
            <person name="Ezra D."/>
            <person name="Gonzalez J."/>
            <person name="Henrissat B."/>
            <person name="Kuo A."/>
            <person name="Liang C."/>
            <person name="Lipzen A."/>
            <person name="Lutzoni F."/>
            <person name="Magnuson J."/>
            <person name="Mondo S."/>
            <person name="Nolan M."/>
            <person name="Ohm R."/>
            <person name="Pangilinan J."/>
            <person name="Park H.-J."/>
            <person name="Ramirez L."/>
            <person name="Alfaro M."/>
            <person name="Sun H."/>
            <person name="Tritt A."/>
            <person name="Yoshinaga Y."/>
            <person name="Zwiers L.-H."/>
            <person name="Turgeon B."/>
            <person name="Goodwin S."/>
            <person name="Spatafora J."/>
            <person name="Crous P."/>
            <person name="Grigoriev I."/>
        </authorList>
    </citation>
    <scope>NUCLEOTIDE SEQUENCE</scope>
    <source>
        <strain evidence="8">Tuck. ex Michener</strain>
    </source>
</reference>
<dbReference type="GO" id="GO:0016020">
    <property type="term" value="C:membrane"/>
    <property type="evidence" value="ECO:0007669"/>
    <property type="project" value="UniProtKB-SubCell"/>
</dbReference>
<gene>
    <name evidence="8" type="ORF">EV356DRAFT_454598</name>
</gene>
<protein>
    <recommendedName>
        <fullName evidence="7">Rhodopsin domain-containing protein</fullName>
    </recommendedName>
</protein>
<evidence type="ECO:0000313" key="9">
    <source>
        <dbReference type="Proteomes" id="UP000800092"/>
    </source>
</evidence>
<feature type="transmembrane region" description="Helical" evidence="6">
    <location>
        <begin position="35"/>
        <end position="57"/>
    </location>
</feature>
<keyword evidence="3 6" id="KW-1133">Transmembrane helix</keyword>
<comment type="subcellular location">
    <subcellularLocation>
        <location evidence="1">Membrane</location>
        <topology evidence="1">Multi-pass membrane protein</topology>
    </subcellularLocation>
</comment>
<evidence type="ECO:0000256" key="5">
    <source>
        <dbReference type="ARBA" id="ARBA00038359"/>
    </source>
</evidence>
<dbReference type="PANTHER" id="PTHR33048:SF96">
    <property type="entry name" value="INTEGRAL MEMBRANE PROTEIN"/>
    <property type="match status" value="1"/>
</dbReference>
<dbReference type="PANTHER" id="PTHR33048">
    <property type="entry name" value="PTH11-LIKE INTEGRAL MEMBRANE PROTEIN (AFU_ORTHOLOGUE AFUA_5G11245)"/>
    <property type="match status" value="1"/>
</dbReference>
<dbReference type="AlphaFoldDB" id="A0A6A6GWI6"/>
<dbReference type="InterPro" id="IPR052337">
    <property type="entry name" value="SAT4-like"/>
</dbReference>
<dbReference type="Proteomes" id="UP000800092">
    <property type="component" value="Unassembled WGS sequence"/>
</dbReference>
<name>A0A6A6GWI6_VIRVR</name>
<keyword evidence="2 6" id="KW-0812">Transmembrane</keyword>
<dbReference type="InterPro" id="IPR049326">
    <property type="entry name" value="Rhodopsin_dom_fungi"/>
</dbReference>
<evidence type="ECO:0000256" key="6">
    <source>
        <dbReference type="SAM" id="Phobius"/>
    </source>
</evidence>
<dbReference type="EMBL" id="ML991848">
    <property type="protein sequence ID" value="KAF2230085.1"/>
    <property type="molecule type" value="Genomic_DNA"/>
</dbReference>
<feature type="transmembrane region" description="Helical" evidence="6">
    <location>
        <begin position="78"/>
        <end position="106"/>
    </location>
</feature>
<evidence type="ECO:0000256" key="4">
    <source>
        <dbReference type="ARBA" id="ARBA00023136"/>
    </source>
</evidence>
<organism evidence="8 9">
    <name type="scientific">Viridothelium virens</name>
    <name type="common">Speckled blister lichen</name>
    <name type="synonym">Trypethelium virens</name>
    <dbReference type="NCBI Taxonomy" id="1048519"/>
    <lineage>
        <taxon>Eukaryota</taxon>
        <taxon>Fungi</taxon>
        <taxon>Dikarya</taxon>
        <taxon>Ascomycota</taxon>
        <taxon>Pezizomycotina</taxon>
        <taxon>Dothideomycetes</taxon>
        <taxon>Dothideomycetes incertae sedis</taxon>
        <taxon>Trypetheliales</taxon>
        <taxon>Trypetheliaceae</taxon>
        <taxon>Viridothelium</taxon>
    </lineage>
</organism>
<dbReference type="OrthoDB" id="4682787at2759"/>
<feature type="domain" description="Rhodopsin" evidence="7">
    <location>
        <begin position="18"/>
        <end position="258"/>
    </location>
</feature>
<evidence type="ECO:0000256" key="1">
    <source>
        <dbReference type="ARBA" id="ARBA00004141"/>
    </source>
</evidence>
<keyword evidence="4 6" id="KW-0472">Membrane</keyword>
<feature type="transmembrane region" description="Helical" evidence="6">
    <location>
        <begin position="112"/>
        <end position="134"/>
    </location>
</feature>
<evidence type="ECO:0000256" key="2">
    <source>
        <dbReference type="ARBA" id="ARBA00022692"/>
    </source>
</evidence>